<reference evidence="14 15" key="1">
    <citation type="submission" date="2020-07" db="EMBL/GenBank/DDBJ databases">
        <title>Endozoicomonas sp. nov., isolated from sediment.</title>
        <authorList>
            <person name="Gu T."/>
        </authorList>
    </citation>
    <scope>NUCLEOTIDE SEQUENCE [LARGE SCALE GENOMIC DNA]</scope>
    <source>
        <strain evidence="14 15">SM1973</strain>
    </source>
</reference>
<dbReference type="SFLD" id="SFLDG00002">
    <property type="entry name" value="C1.7:_P-type_atpase_like"/>
    <property type="match status" value="1"/>
</dbReference>
<dbReference type="InterPro" id="IPR008250">
    <property type="entry name" value="ATPase_P-typ_transduc_dom_A_sf"/>
</dbReference>
<keyword evidence="11 12" id="KW-0472">Membrane</keyword>
<dbReference type="InterPro" id="IPR018303">
    <property type="entry name" value="ATPase_P-typ_P_site"/>
</dbReference>
<dbReference type="PRINTS" id="PR00119">
    <property type="entry name" value="CATATPASE"/>
</dbReference>
<dbReference type="GO" id="GO:1990573">
    <property type="term" value="P:potassium ion import across plasma membrane"/>
    <property type="evidence" value="ECO:0007669"/>
    <property type="project" value="TreeGrafter"/>
</dbReference>
<keyword evidence="4" id="KW-0597">Phosphoprotein</keyword>
<keyword evidence="6" id="KW-0547">Nucleotide-binding</keyword>
<organism evidence="14 15">
    <name type="scientific">Spartinivicinus marinus</name>
    <dbReference type="NCBI Taxonomy" id="2994442"/>
    <lineage>
        <taxon>Bacteria</taxon>
        <taxon>Pseudomonadati</taxon>
        <taxon>Pseudomonadota</taxon>
        <taxon>Gammaproteobacteria</taxon>
        <taxon>Oceanospirillales</taxon>
        <taxon>Zooshikellaceae</taxon>
        <taxon>Spartinivicinus</taxon>
    </lineage>
</organism>
<dbReference type="PRINTS" id="PR00120">
    <property type="entry name" value="HATPASE"/>
</dbReference>
<dbReference type="NCBIfam" id="TIGR01494">
    <property type="entry name" value="ATPase_P-type"/>
    <property type="match status" value="2"/>
</dbReference>
<comment type="subcellular location">
    <subcellularLocation>
        <location evidence="1">Cell membrane</location>
        <topology evidence="1">Multi-pass membrane protein</topology>
    </subcellularLocation>
</comment>
<evidence type="ECO:0000256" key="5">
    <source>
        <dbReference type="ARBA" id="ARBA00022692"/>
    </source>
</evidence>
<keyword evidence="7" id="KW-0067">ATP-binding</keyword>
<evidence type="ECO:0000259" key="13">
    <source>
        <dbReference type="SMART" id="SM00831"/>
    </source>
</evidence>
<dbReference type="EMBL" id="JACCKB010000019">
    <property type="protein sequence ID" value="NYZ66966.1"/>
    <property type="molecule type" value="Genomic_DNA"/>
</dbReference>
<sequence>MSPRQNWWNCSVADVISHLGSNEEGLSQQEAQQRLHNYGFNRLPEAKQRSWLNRLLAQFNNALIYVLIVSASITALLQHWLDTTVILGVVIINAVIGLIQEGKAEKALNAIRALLSPQALVRRNSETHIIEAAELVPGDIVQLQPGDKIPADLRLLKVRELHIDEAILTGESQAVVKSDQPDTVAAPLAERFSMAYSGTLVTSGTGVGIVTSTGANTEIGRISGLIGEVKSISTPLLRQVARFAGWLSAITILLAAATFCFGWLGRNYSATDMFIAAVGLAVAAIPEGLPAILTITLAIGVQRMANRHAIIRQLPAVETLGSVTVICSDKTGTLTRNEMTVTDVVLREEAYPVSGVGYEPKGNIGQSGVQVNGGAYPDLDLMMSACLLCNDATLQQNNQHWQISGDPTEAALITLAYKYGLISDTEKAEKPRLDEIPFASEYRFMATLHHDHHGHYFAIVKGAPEQIIEMCNQQRLNGEDQPFEPDWWLNQANELASNGKRVLAIAYLNFTTKPSALALDDISQGLTMVGLVGMVDPPRPEAIRAVAMAQSAGIQVKMITGDHTATAAAIGRQMQIGLDTDPVTGSDLEQLSDQALQQLAHERDVFARTSPEHKLKLVQALQAQGHVVAMTGDGVNDAPALKRAEVGIAMGCKGTEAAKQASRVVLADDNFASIVDAVEEGRVVYDNLKKAIMFILPTSGGEALSILAAIALGVVLPITPVQILWINMVTAVTLAMTLGFEPAESDVMKRPPRKPDAPLLSKLLIWRTCFVSILMVVTSFGMYLWYNQTGHGLNESRTIAVNVLVFCEIFYLLNTRVMQRHALSWSSLTSNIYLWYAIGILFLLQMAFTYSSYFQYLFQTSGLTLISWLHIISSTLLFFIIIEIEKYLLRRFTLTIVP</sequence>
<dbReference type="GO" id="GO:0005524">
    <property type="term" value="F:ATP binding"/>
    <property type="evidence" value="ECO:0007669"/>
    <property type="project" value="UniProtKB-KW"/>
</dbReference>
<feature type="transmembrane region" description="Helical" evidence="12">
    <location>
        <begin position="722"/>
        <end position="743"/>
    </location>
</feature>
<evidence type="ECO:0000256" key="10">
    <source>
        <dbReference type="ARBA" id="ARBA00022989"/>
    </source>
</evidence>
<dbReference type="Proteomes" id="UP000569732">
    <property type="component" value="Unassembled WGS sequence"/>
</dbReference>
<evidence type="ECO:0000256" key="7">
    <source>
        <dbReference type="ARBA" id="ARBA00022840"/>
    </source>
</evidence>
<dbReference type="GO" id="GO:1902600">
    <property type="term" value="P:proton transmembrane transport"/>
    <property type="evidence" value="ECO:0007669"/>
    <property type="project" value="TreeGrafter"/>
</dbReference>
<dbReference type="SFLD" id="SFLDF00027">
    <property type="entry name" value="p-type_atpase"/>
    <property type="match status" value="1"/>
</dbReference>
<dbReference type="SUPFAM" id="SSF56784">
    <property type="entry name" value="HAD-like"/>
    <property type="match status" value="1"/>
</dbReference>
<dbReference type="InterPro" id="IPR006068">
    <property type="entry name" value="ATPase_P-typ_cation-transptr_C"/>
</dbReference>
<dbReference type="GO" id="GO:0005886">
    <property type="term" value="C:plasma membrane"/>
    <property type="evidence" value="ECO:0007669"/>
    <property type="project" value="UniProtKB-SubCell"/>
</dbReference>
<keyword evidence="10 12" id="KW-1133">Transmembrane helix</keyword>
<dbReference type="InterPro" id="IPR050510">
    <property type="entry name" value="Cation_transp_ATPase_P-type"/>
</dbReference>
<dbReference type="InterPro" id="IPR001757">
    <property type="entry name" value="P_typ_ATPase"/>
</dbReference>
<dbReference type="SFLD" id="SFLDS00003">
    <property type="entry name" value="Haloacid_Dehalogenase"/>
    <property type="match status" value="1"/>
</dbReference>
<evidence type="ECO:0000256" key="6">
    <source>
        <dbReference type="ARBA" id="ARBA00022741"/>
    </source>
</evidence>
<dbReference type="Gene3D" id="2.70.150.10">
    <property type="entry name" value="Calcium-transporting ATPase, cytoplasmic transduction domain A"/>
    <property type="match status" value="1"/>
</dbReference>
<dbReference type="CDD" id="cd02080">
    <property type="entry name" value="P-type_ATPase_cation"/>
    <property type="match status" value="1"/>
</dbReference>
<dbReference type="GO" id="GO:0030007">
    <property type="term" value="P:intracellular potassium ion homeostasis"/>
    <property type="evidence" value="ECO:0007669"/>
    <property type="project" value="TreeGrafter"/>
</dbReference>
<dbReference type="InterPro" id="IPR023299">
    <property type="entry name" value="ATPase_P-typ_cyto_dom_N"/>
</dbReference>
<dbReference type="GO" id="GO:0005391">
    <property type="term" value="F:P-type sodium:potassium-exchanging transporter activity"/>
    <property type="evidence" value="ECO:0007669"/>
    <property type="project" value="TreeGrafter"/>
</dbReference>
<dbReference type="FunFam" id="3.40.50.1000:FF:000001">
    <property type="entry name" value="Phospholipid-transporting ATPase IC"/>
    <property type="match status" value="1"/>
</dbReference>
<keyword evidence="5 12" id="KW-0812">Transmembrane</keyword>
<accession>A0A853IHB3</accession>
<dbReference type="Gene3D" id="3.40.1110.10">
    <property type="entry name" value="Calcium-transporting ATPase, cytoplasmic domain N"/>
    <property type="match status" value="1"/>
</dbReference>
<dbReference type="InterPro" id="IPR004014">
    <property type="entry name" value="ATPase_P-typ_cation-transptr_N"/>
</dbReference>
<feature type="transmembrane region" description="Helical" evidence="12">
    <location>
        <begin position="276"/>
        <end position="301"/>
    </location>
</feature>
<evidence type="ECO:0000256" key="1">
    <source>
        <dbReference type="ARBA" id="ARBA00004651"/>
    </source>
</evidence>
<evidence type="ECO:0000256" key="12">
    <source>
        <dbReference type="SAM" id="Phobius"/>
    </source>
</evidence>
<dbReference type="Gene3D" id="1.20.1110.10">
    <property type="entry name" value="Calcium-transporting ATPase, transmembrane domain"/>
    <property type="match status" value="1"/>
</dbReference>
<evidence type="ECO:0000313" key="14">
    <source>
        <dbReference type="EMBL" id="NYZ66966.1"/>
    </source>
</evidence>
<dbReference type="AlphaFoldDB" id="A0A853IHB3"/>
<feature type="transmembrane region" description="Helical" evidence="12">
    <location>
        <begin position="243"/>
        <end position="264"/>
    </location>
</feature>
<dbReference type="SUPFAM" id="SSF81665">
    <property type="entry name" value="Calcium ATPase, transmembrane domain M"/>
    <property type="match status" value="1"/>
</dbReference>
<feature type="transmembrane region" description="Helical" evidence="12">
    <location>
        <begin position="764"/>
        <end position="786"/>
    </location>
</feature>
<evidence type="ECO:0000256" key="8">
    <source>
        <dbReference type="ARBA" id="ARBA00022842"/>
    </source>
</evidence>
<dbReference type="PANTHER" id="PTHR43294:SF21">
    <property type="entry name" value="CATION TRANSPORTING ATPASE"/>
    <property type="match status" value="1"/>
</dbReference>
<feature type="transmembrane region" description="Helical" evidence="12">
    <location>
        <begin position="83"/>
        <end position="99"/>
    </location>
</feature>
<dbReference type="InterPro" id="IPR023298">
    <property type="entry name" value="ATPase_P-typ_TM_dom_sf"/>
</dbReference>
<dbReference type="Pfam" id="PF00122">
    <property type="entry name" value="E1-E2_ATPase"/>
    <property type="match status" value="1"/>
</dbReference>
<evidence type="ECO:0000256" key="9">
    <source>
        <dbReference type="ARBA" id="ARBA00022967"/>
    </source>
</evidence>
<dbReference type="Gene3D" id="3.40.50.1000">
    <property type="entry name" value="HAD superfamily/HAD-like"/>
    <property type="match status" value="1"/>
</dbReference>
<dbReference type="Pfam" id="PF13246">
    <property type="entry name" value="Cation_ATPase"/>
    <property type="match status" value="1"/>
</dbReference>
<dbReference type="GO" id="GO:0006883">
    <property type="term" value="P:intracellular sodium ion homeostasis"/>
    <property type="evidence" value="ECO:0007669"/>
    <property type="project" value="TreeGrafter"/>
</dbReference>
<comment type="caution">
    <text evidence="14">The sequence shown here is derived from an EMBL/GenBank/DDBJ whole genome shotgun (WGS) entry which is preliminary data.</text>
</comment>
<dbReference type="InterPro" id="IPR044492">
    <property type="entry name" value="P_typ_ATPase_HD_dom"/>
</dbReference>
<dbReference type="GO" id="GO:0036376">
    <property type="term" value="P:sodium ion export across plasma membrane"/>
    <property type="evidence" value="ECO:0007669"/>
    <property type="project" value="TreeGrafter"/>
</dbReference>
<dbReference type="SUPFAM" id="SSF81660">
    <property type="entry name" value="Metal cation-transporting ATPase, ATP-binding domain N"/>
    <property type="match status" value="1"/>
</dbReference>
<keyword evidence="8" id="KW-0460">Magnesium</keyword>
<evidence type="ECO:0000256" key="3">
    <source>
        <dbReference type="ARBA" id="ARBA00022475"/>
    </source>
</evidence>
<feature type="transmembrane region" description="Helical" evidence="12">
    <location>
        <begin position="55"/>
        <end position="77"/>
    </location>
</feature>
<comment type="similarity">
    <text evidence="2">Belongs to the cation transport ATPase (P-type) (TC 3.A.3) family. Type IIA subfamily.</text>
</comment>
<proteinExistence type="inferred from homology"/>
<keyword evidence="9" id="KW-1278">Translocase</keyword>
<dbReference type="Pfam" id="PF00690">
    <property type="entry name" value="Cation_ATPase_N"/>
    <property type="match status" value="1"/>
</dbReference>
<protein>
    <submittedName>
        <fullName evidence="14">Cation-transporting P-type ATPase</fullName>
    </submittedName>
</protein>
<evidence type="ECO:0000256" key="11">
    <source>
        <dbReference type="ARBA" id="ARBA00023136"/>
    </source>
</evidence>
<keyword evidence="3" id="KW-1003">Cell membrane</keyword>
<keyword evidence="15" id="KW-1185">Reference proteome</keyword>
<evidence type="ECO:0000256" key="2">
    <source>
        <dbReference type="ARBA" id="ARBA00005675"/>
    </source>
</evidence>
<dbReference type="GO" id="GO:0016887">
    <property type="term" value="F:ATP hydrolysis activity"/>
    <property type="evidence" value="ECO:0007669"/>
    <property type="project" value="InterPro"/>
</dbReference>
<name>A0A853IHB3_9GAMM</name>
<feature type="transmembrane region" description="Helical" evidence="12">
    <location>
        <begin position="865"/>
        <end position="882"/>
    </location>
</feature>
<feature type="domain" description="Cation-transporting P-type ATPase N-terminal" evidence="13">
    <location>
        <begin position="6"/>
        <end position="79"/>
    </location>
</feature>
<dbReference type="PANTHER" id="PTHR43294">
    <property type="entry name" value="SODIUM/POTASSIUM-TRANSPORTING ATPASE SUBUNIT ALPHA"/>
    <property type="match status" value="1"/>
</dbReference>
<dbReference type="Pfam" id="PF00689">
    <property type="entry name" value="Cation_ATPase_C"/>
    <property type="match status" value="1"/>
</dbReference>
<dbReference type="InterPro" id="IPR023214">
    <property type="entry name" value="HAD_sf"/>
</dbReference>
<feature type="transmembrane region" description="Helical" evidence="12">
    <location>
        <begin position="798"/>
        <end position="813"/>
    </location>
</feature>
<evidence type="ECO:0000313" key="15">
    <source>
        <dbReference type="Proteomes" id="UP000569732"/>
    </source>
</evidence>
<dbReference type="PROSITE" id="PS00154">
    <property type="entry name" value="ATPASE_E1_E2"/>
    <property type="match status" value="1"/>
</dbReference>
<dbReference type="InterPro" id="IPR059000">
    <property type="entry name" value="ATPase_P-type_domA"/>
</dbReference>
<dbReference type="SUPFAM" id="SSF81653">
    <property type="entry name" value="Calcium ATPase, transduction domain A"/>
    <property type="match status" value="1"/>
</dbReference>
<dbReference type="SMART" id="SM00831">
    <property type="entry name" value="Cation_ATPase_N"/>
    <property type="match status" value="1"/>
</dbReference>
<gene>
    <name evidence="14" type="ORF">H0A36_13170</name>
</gene>
<feature type="transmembrane region" description="Helical" evidence="12">
    <location>
        <begin position="833"/>
        <end position="853"/>
    </location>
</feature>
<dbReference type="FunFam" id="2.70.150.10:FF:000160">
    <property type="entry name" value="Sarcoplasmic/endoplasmic reticulum calcium ATPase 1"/>
    <property type="match status" value="1"/>
</dbReference>
<dbReference type="RefSeq" id="WP_180568986.1">
    <property type="nucleotide sequence ID" value="NZ_JACCKB010000019.1"/>
</dbReference>
<evidence type="ECO:0000256" key="4">
    <source>
        <dbReference type="ARBA" id="ARBA00022553"/>
    </source>
</evidence>
<feature type="transmembrane region" description="Helical" evidence="12">
    <location>
        <begin position="691"/>
        <end position="716"/>
    </location>
</feature>
<dbReference type="InterPro" id="IPR036412">
    <property type="entry name" value="HAD-like_sf"/>
</dbReference>